<gene>
    <name evidence="4" type="ORF">HPC62_07090</name>
</gene>
<dbReference type="EMBL" id="CP053661">
    <property type="protein sequence ID" value="QKD81998.1"/>
    <property type="molecule type" value="Genomic_DNA"/>
</dbReference>
<dbReference type="InterPro" id="IPR008462">
    <property type="entry name" value="CsbD"/>
</dbReference>
<evidence type="ECO:0000313" key="4">
    <source>
        <dbReference type="EMBL" id="QKD81998.1"/>
    </source>
</evidence>
<dbReference type="AlphaFoldDB" id="A0A6M8B693"/>
<protein>
    <submittedName>
        <fullName evidence="4">CsbD family protein</fullName>
    </submittedName>
</protein>
<dbReference type="InterPro" id="IPR036629">
    <property type="entry name" value="YjbJ_sf"/>
</dbReference>
<evidence type="ECO:0000259" key="3">
    <source>
        <dbReference type="Pfam" id="PF05532"/>
    </source>
</evidence>
<comment type="similarity">
    <text evidence="1">Belongs to the UPF0337 (CsbD) family.</text>
</comment>
<evidence type="ECO:0000256" key="1">
    <source>
        <dbReference type="ARBA" id="ARBA00009129"/>
    </source>
</evidence>
<evidence type="ECO:0000256" key="2">
    <source>
        <dbReference type="SAM" id="MobiDB-lite"/>
    </source>
</evidence>
<feature type="domain" description="CsbD-like" evidence="3">
    <location>
        <begin position="5"/>
        <end position="57"/>
    </location>
</feature>
<dbReference type="Proteomes" id="UP000505210">
    <property type="component" value="Chromosome"/>
</dbReference>
<dbReference type="SUPFAM" id="SSF69047">
    <property type="entry name" value="Hypothetical protein YjbJ"/>
    <property type="match status" value="1"/>
</dbReference>
<dbReference type="Pfam" id="PF05532">
    <property type="entry name" value="CsbD"/>
    <property type="match status" value="1"/>
</dbReference>
<keyword evidence="5" id="KW-1185">Reference proteome</keyword>
<dbReference type="Gene3D" id="1.10.1470.10">
    <property type="entry name" value="YjbJ"/>
    <property type="match status" value="1"/>
</dbReference>
<organism evidence="4 5">
    <name type="scientific">Thermoleptolyngbya sichuanensis A183</name>
    <dbReference type="NCBI Taxonomy" id="2737172"/>
    <lineage>
        <taxon>Bacteria</taxon>
        <taxon>Bacillati</taxon>
        <taxon>Cyanobacteriota</taxon>
        <taxon>Cyanophyceae</taxon>
        <taxon>Oculatellales</taxon>
        <taxon>Oculatellaceae</taxon>
        <taxon>Thermoleptolyngbya</taxon>
        <taxon>Thermoleptolyngbya sichuanensis</taxon>
    </lineage>
</organism>
<feature type="region of interest" description="Disordered" evidence="2">
    <location>
        <begin position="22"/>
        <end position="60"/>
    </location>
</feature>
<dbReference type="RefSeq" id="WP_172354376.1">
    <property type="nucleotide sequence ID" value="NZ_CP053661.1"/>
</dbReference>
<sequence length="60" mass="6544">MSIEDRVKATAKNIEGKVQEAVGEVTGDPKDKVEGHAKQAEAKARHTTEDIKDEVKKAID</sequence>
<dbReference type="KEGG" id="theu:HPC62_07090"/>
<accession>A0A6M8B693</accession>
<name>A0A6M8B693_9CYAN</name>
<evidence type="ECO:0000313" key="5">
    <source>
        <dbReference type="Proteomes" id="UP000505210"/>
    </source>
</evidence>
<reference evidence="4 5" key="1">
    <citation type="submission" date="2020-05" db="EMBL/GenBank/DDBJ databases">
        <title>Complete genome sequence of of a novel Thermoleptolyngbya strain isolated from hot springs of Ganzi, Sichuan China.</title>
        <authorList>
            <person name="Tang J."/>
            <person name="Daroch M."/>
            <person name="Li L."/>
            <person name="Waleron K."/>
            <person name="Waleron M."/>
            <person name="Waleron M."/>
        </authorList>
    </citation>
    <scope>NUCLEOTIDE SEQUENCE [LARGE SCALE GENOMIC DNA]</scope>
    <source>
        <strain evidence="4 5">PKUAC-SCTA183</strain>
    </source>
</reference>
<feature type="compositionally biased region" description="Basic and acidic residues" evidence="2">
    <location>
        <begin position="27"/>
        <end position="60"/>
    </location>
</feature>
<proteinExistence type="inferred from homology"/>